<sequence length="82" mass="9712">MTIKSEFKPKMKQRMLDLLEQTSSLRNLDKAIKEIKNKNGLNDNQIKRCIENFNRIGVNPVTIPRRWKHDVLRNPLKLITVE</sequence>
<dbReference type="AlphaFoldDB" id="A0A2N0YWC4"/>
<name>A0A2N0YWC4_9BACI</name>
<evidence type="ECO:0000313" key="2">
    <source>
        <dbReference type="Proteomes" id="UP000233375"/>
    </source>
</evidence>
<accession>A0A2N0YWC4</accession>
<organism evidence="1 2">
    <name type="scientific">Niallia nealsonii</name>
    <dbReference type="NCBI Taxonomy" id="115979"/>
    <lineage>
        <taxon>Bacteria</taxon>
        <taxon>Bacillati</taxon>
        <taxon>Bacillota</taxon>
        <taxon>Bacilli</taxon>
        <taxon>Bacillales</taxon>
        <taxon>Bacillaceae</taxon>
        <taxon>Niallia</taxon>
    </lineage>
</organism>
<gene>
    <name evidence="1" type="ORF">CWS01_21740</name>
</gene>
<dbReference type="EMBL" id="PISE01000074">
    <property type="protein sequence ID" value="PKG21558.1"/>
    <property type="molecule type" value="Genomic_DNA"/>
</dbReference>
<proteinExistence type="predicted"/>
<evidence type="ECO:0000313" key="1">
    <source>
        <dbReference type="EMBL" id="PKG21558.1"/>
    </source>
</evidence>
<protein>
    <submittedName>
        <fullName evidence="1">Uncharacterized protein</fullName>
    </submittedName>
</protein>
<comment type="caution">
    <text evidence="1">The sequence shown here is derived from an EMBL/GenBank/DDBJ whole genome shotgun (WGS) entry which is preliminary data.</text>
</comment>
<dbReference type="Proteomes" id="UP000233375">
    <property type="component" value="Unassembled WGS sequence"/>
</dbReference>
<keyword evidence="2" id="KW-1185">Reference proteome</keyword>
<reference evidence="1 2" key="1">
    <citation type="journal article" date="2003" name="Int. J. Syst. Evol. Microbiol.">
        <title>Bacillus nealsonii sp. nov., isolated from a spacecraft-assembly facility, whose spores are gamma-radiation resistant.</title>
        <authorList>
            <person name="Venkateswaran K."/>
            <person name="Kempf M."/>
            <person name="Chen F."/>
            <person name="Satomi M."/>
            <person name="Nicholson W."/>
            <person name="Kern R."/>
        </authorList>
    </citation>
    <scope>NUCLEOTIDE SEQUENCE [LARGE SCALE GENOMIC DNA]</scope>
    <source>
        <strain evidence="1 2">FO-92</strain>
    </source>
</reference>